<evidence type="ECO:0000256" key="1">
    <source>
        <dbReference type="SAM" id="MobiDB-lite"/>
    </source>
</evidence>
<reference evidence="2 3" key="1">
    <citation type="journal article" date="2015" name="BMC Genomics">
        <title>Comparative genomics and metabolic profiling of the genus Lysobacter.</title>
        <authorList>
            <person name="de Bruijn I."/>
            <person name="Cheng X."/>
            <person name="de Jager V."/>
            <person name="Exposito R.G."/>
            <person name="Watrous J."/>
            <person name="Patel N."/>
            <person name="Postma J."/>
            <person name="Dorrestein P.C."/>
            <person name="Kobayashi D."/>
            <person name="Raaijmakers J.M."/>
        </authorList>
    </citation>
    <scope>NUCLEOTIDE SEQUENCE [LARGE SCALE GENOMIC DNA]</scope>
    <source>
        <strain evidence="2 3">76</strain>
    </source>
</reference>
<dbReference type="AlphaFoldDB" id="A0A0S2FAS9"/>
<dbReference type="KEGG" id="lab:LA76x_2503"/>
<protein>
    <submittedName>
        <fullName evidence="2">Uncharacterized protein</fullName>
    </submittedName>
</protein>
<feature type="region of interest" description="Disordered" evidence="1">
    <location>
        <begin position="67"/>
        <end position="113"/>
    </location>
</feature>
<feature type="compositionally biased region" description="Basic and acidic residues" evidence="1">
    <location>
        <begin position="70"/>
        <end position="91"/>
    </location>
</feature>
<feature type="region of interest" description="Disordered" evidence="1">
    <location>
        <begin position="1"/>
        <end position="33"/>
    </location>
</feature>
<gene>
    <name evidence="2" type="ORF">LA76x_2503</name>
</gene>
<name>A0A0S2FAS9_LYSAN</name>
<dbReference type="STRING" id="84531.LA76x_2503"/>
<dbReference type="EMBL" id="CP011129">
    <property type="protein sequence ID" value="ALN80633.1"/>
    <property type="molecule type" value="Genomic_DNA"/>
</dbReference>
<accession>A0A0S2FAS9</accession>
<dbReference type="PATRIC" id="fig|84531.8.peg.2512"/>
<proteinExistence type="predicted"/>
<dbReference type="Proteomes" id="UP000060787">
    <property type="component" value="Chromosome"/>
</dbReference>
<sequence>MKRPPGAGAQGGPDLRPVCPNVPISRHIHGRSPDIAPVSELFEDFISRPEWGFATRPFRYPRCAYRQQSSRRDILGGSRTDRQGRSSDNRHPGHRPGLGRVEPNPHRTHPPDALCSAAWGGASAVFQFSHACRRPVAQPVIER</sequence>
<evidence type="ECO:0000313" key="3">
    <source>
        <dbReference type="Proteomes" id="UP000060787"/>
    </source>
</evidence>
<evidence type="ECO:0000313" key="2">
    <source>
        <dbReference type="EMBL" id="ALN80633.1"/>
    </source>
</evidence>
<organism evidence="2 3">
    <name type="scientific">Lysobacter antibioticus</name>
    <dbReference type="NCBI Taxonomy" id="84531"/>
    <lineage>
        <taxon>Bacteria</taxon>
        <taxon>Pseudomonadati</taxon>
        <taxon>Pseudomonadota</taxon>
        <taxon>Gammaproteobacteria</taxon>
        <taxon>Lysobacterales</taxon>
        <taxon>Lysobacteraceae</taxon>
        <taxon>Lysobacter</taxon>
    </lineage>
</organism>
<keyword evidence="3" id="KW-1185">Reference proteome</keyword>